<sequence length="491" mass="54421">MKKITFLLICFAVFQGVSQNLGQGYIANDLAQHPMQDLDKPNYLEAVTDPSFTSTQIRRITQATAGNYVKPMYSTIQAWNADESLLIVYGGGVHQLLNGTDYTFIRNLSDVFPDDIETIFWSFTDPNVFFYMDGNNDDLISYNVQTQVKTILVNIRTLSGCPPANGVTGGNDIQMMSWDNDVFAFRCGNDAAYYYRISTQSLTQFNIANIEYTAPMPFPSGNMFFHRGAVYDASGQFVRDLNVNGIQHSCLGKLGNGDDAYYNINFEEGRYGGCQGTLVAHNATTGNCFAVTSYTDYDYPKSGTHISALAHKNLEDGWVAVSCLGFERDGVKLLDQELFVAKVNETDADVYRVAHHRSDESPFSYAGEPHVTISPTGTRLLFASDWSGAVDGDSVDTYVAELGSYTLSNTSISAKNENITLYPNPAGNTLYLASALNEELDFSIKDVFGKVIYKNRFLNNKQVDISFIADGLYFATFTTGNTIKTIKFIKK</sequence>
<dbReference type="InterPro" id="IPR011047">
    <property type="entry name" value="Quinoprotein_ADH-like_sf"/>
</dbReference>
<dbReference type="InterPro" id="IPR026444">
    <property type="entry name" value="Secre_tail"/>
</dbReference>
<proteinExistence type="predicted"/>
<dbReference type="RefSeq" id="WP_092852312.1">
    <property type="nucleotide sequence ID" value="NZ_FOMI01000007.1"/>
</dbReference>
<dbReference type="NCBIfam" id="TIGR04183">
    <property type="entry name" value="Por_Secre_tail"/>
    <property type="match status" value="1"/>
</dbReference>
<keyword evidence="4" id="KW-1185">Reference proteome</keyword>
<protein>
    <submittedName>
        <fullName evidence="3">Por secretion system C-terminal sorting domain-containing protein</fullName>
    </submittedName>
</protein>
<accession>A0A1I1QT85</accession>
<dbReference type="EMBL" id="FOMI01000007">
    <property type="protein sequence ID" value="SFD25207.1"/>
    <property type="molecule type" value="Genomic_DNA"/>
</dbReference>
<evidence type="ECO:0000256" key="1">
    <source>
        <dbReference type="ARBA" id="ARBA00022729"/>
    </source>
</evidence>
<gene>
    <name evidence="3" type="ORF">SAMN04487987_107132</name>
</gene>
<keyword evidence="1" id="KW-0732">Signal</keyword>
<organism evidence="3 4">
    <name type="scientific">Algibacter pectinivorans</name>
    <dbReference type="NCBI Taxonomy" id="870482"/>
    <lineage>
        <taxon>Bacteria</taxon>
        <taxon>Pseudomonadati</taxon>
        <taxon>Bacteroidota</taxon>
        <taxon>Flavobacteriia</taxon>
        <taxon>Flavobacteriales</taxon>
        <taxon>Flavobacteriaceae</taxon>
        <taxon>Algibacter</taxon>
    </lineage>
</organism>
<feature type="domain" description="Secretion system C-terminal sorting" evidence="2">
    <location>
        <begin position="421"/>
        <end position="488"/>
    </location>
</feature>
<evidence type="ECO:0000259" key="2">
    <source>
        <dbReference type="Pfam" id="PF18962"/>
    </source>
</evidence>
<evidence type="ECO:0000313" key="3">
    <source>
        <dbReference type="EMBL" id="SFD25207.1"/>
    </source>
</evidence>
<dbReference type="SUPFAM" id="SSF50998">
    <property type="entry name" value="Quinoprotein alcohol dehydrogenase-like"/>
    <property type="match status" value="1"/>
</dbReference>
<name>A0A1I1QT85_9FLAO</name>
<evidence type="ECO:0000313" key="4">
    <source>
        <dbReference type="Proteomes" id="UP000199439"/>
    </source>
</evidence>
<dbReference type="STRING" id="870482.SAMN04487987_107132"/>
<dbReference type="Pfam" id="PF18962">
    <property type="entry name" value="Por_Secre_tail"/>
    <property type="match status" value="1"/>
</dbReference>
<dbReference type="OrthoDB" id="3179827at2"/>
<dbReference type="Proteomes" id="UP000199439">
    <property type="component" value="Unassembled WGS sequence"/>
</dbReference>
<dbReference type="AlphaFoldDB" id="A0A1I1QT85"/>
<reference evidence="4" key="1">
    <citation type="submission" date="2016-10" db="EMBL/GenBank/DDBJ databases">
        <authorList>
            <person name="Varghese N."/>
            <person name="Submissions S."/>
        </authorList>
    </citation>
    <scope>NUCLEOTIDE SEQUENCE [LARGE SCALE GENOMIC DNA]</scope>
    <source>
        <strain evidence="4">DSM 25730</strain>
    </source>
</reference>